<dbReference type="Gene3D" id="3.30.160.60">
    <property type="entry name" value="Classic Zinc Finger"/>
    <property type="match status" value="8"/>
</dbReference>
<evidence type="ECO:0000313" key="11">
    <source>
        <dbReference type="EMBL" id="KAJ6647156.1"/>
    </source>
</evidence>
<dbReference type="SMART" id="SM00355">
    <property type="entry name" value="ZnF_C2H2"/>
    <property type="match status" value="11"/>
</dbReference>
<feature type="region of interest" description="Disordered" evidence="9">
    <location>
        <begin position="19"/>
        <end position="50"/>
    </location>
</feature>
<comment type="subcellular location">
    <subcellularLocation>
        <location evidence="1">Nucleus</location>
    </subcellularLocation>
</comment>
<evidence type="ECO:0000313" key="12">
    <source>
        <dbReference type="Proteomes" id="UP001151699"/>
    </source>
</evidence>
<feature type="domain" description="C2H2-type" evidence="10">
    <location>
        <begin position="136"/>
        <end position="163"/>
    </location>
</feature>
<dbReference type="PROSITE" id="PS00028">
    <property type="entry name" value="ZINC_FINGER_C2H2_1"/>
    <property type="match status" value="9"/>
</dbReference>
<feature type="domain" description="C2H2-type" evidence="10">
    <location>
        <begin position="164"/>
        <end position="191"/>
    </location>
</feature>
<name>A0A9Q0NB98_9DIPT</name>
<keyword evidence="5" id="KW-0862">Zinc</keyword>
<dbReference type="Proteomes" id="UP001151699">
    <property type="component" value="Chromosome A"/>
</dbReference>
<evidence type="ECO:0000256" key="7">
    <source>
        <dbReference type="ARBA" id="ARBA00023242"/>
    </source>
</evidence>
<dbReference type="EMBL" id="WJQU01000001">
    <property type="protein sequence ID" value="KAJ6647156.1"/>
    <property type="molecule type" value="Genomic_DNA"/>
</dbReference>
<feature type="domain" description="C2H2-type" evidence="10">
    <location>
        <begin position="220"/>
        <end position="248"/>
    </location>
</feature>
<evidence type="ECO:0000256" key="3">
    <source>
        <dbReference type="ARBA" id="ARBA00022737"/>
    </source>
</evidence>
<keyword evidence="4 8" id="KW-0863">Zinc-finger</keyword>
<feature type="domain" description="C2H2-type" evidence="10">
    <location>
        <begin position="275"/>
        <end position="302"/>
    </location>
</feature>
<feature type="region of interest" description="Disordered" evidence="9">
    <location>
        <begin position="381"/>
        <end position="400"/>
    </location>
</feature>
<dbReference type="GO" id="GO:0006357">
    <property type="term" value="P:regulation of transcription by RNA polymerase II"/>
    <property type="evidence" value="ECO:0007669"/>
    <property type="project" value="TreeGrafter"/>
</dbReference>
<keyword evidence="3" id="KW-0677">Repeat</keyword>
<feature type="domain" description="C2H2-type" evidence="10">
    <location>
        <begin position="107"/>
        <end position="135"/>
    </location>
</feature>
<dbReference type="PROSITE" id="PS50157">
    <property type="entry name" value="ZINC_FINGER_C2H2_2"/>
    <property type="match status" value="9"/>
</dbReference>
<dbReference type="Pfam" id="PF13912">
    <property type="entry name" value="zf-C2H2_6"/>
    <property type="match status" value="1"/>
</dbReference>
<protein>
    <submittedName>
        <fullName evidence="11">Zinc finger protein</fullName>
    </submittedName>
</protein>
<feature type="domain" description="C2H2-type" evidence="10">
    <location>
        <begin position="303"/>
        <end position="330"/>
    </location>
</feature>
<dbReference type="GO" id="GO:0000978">
    <property type="term" value="F:RNA polymerase II cis-regulatory region sequence-specific DNA binding"/>
    <property type="evidence" value="ECO:0007669"/>
    <property type="project" value="TreeGrafter"/>
</dbReference>
<feature type="domain" description="C2H2-type" evidence="10">
    <location>
        <begin position="361"/>
        <end position="384"/>
    </location>
</feature>
<evidence type="ECO:0000256" key="9">
    <source>
        <dbReference type="SAM" id="MobiDB-lite"/>
    </source>
</evidence>
<organism evidence="11 12">
    <name type="scientific">Pseudolycoriella hygida</name>
    <dbReference type="NCBI Taxonomy" id="35572"/>
    <lineage>
        <taxon>Eukaryota</taxon>
        <taxon>Metazoa</taxon>
        <taxon>Ecdysozoa</taxon>
        <taxon>Arthropoda</taxon>
        <taxon>Hexapoda</taxon>
        <taxon>Insecta</taxon>
        <taxon>Pterygota</taxon>
        <taxon>Neoptera</taxon>
        <taxon>Endopterygota</taxon>
        <taxon>Diptera</taxon>
        <taxon>Nematocera</taxon>
        <taxon>Sciaroidea</taxon>
        <taxon>Sciaridae</taxon>
        <taxon>Pseudolycoriella</taxon>
    </lineage>
</organism>
<evidence type="ECO:0000256" key="5">
    <source>
        <dbReference type="ARBA" id="ARBA00022833"/>
    </source>
</evidence>
<evidence type="ECO:0000256" key="1">
    <source>
        <dbReference type="ARBA" id="ARBA00004123"/>
    </source>
</evidence>
<dbReference type="GO" id="GO:0003700">
    <property type="term" value="F:DNA-binding transcription factor activity"/>
    <property type="evidence" value="ECO:0007669"/>
    <property type="project" value="TreeGrafter"/>
</dbReference>
<keyword evidence="6" id="KW-0238">DNA-binding</keyword>
<comment type="caution">
    <text evidence="11">The sequence shown here is derived from an EMBL/GenBank/DDBJ whole genome shotgun (WGS) entry which is preliminary data.</text>
</comment>
<keyword evidence="2" id="KW-0479">Metal-binding</keyword>
<dbReference type="InterPro" id="IPR013087">
    <property type="entry name" value="Znf_C2H2_type"/>
</dbReference>
<dbReference type="InterPro" id="IPR036236">
    <property type="entry name" value="Znf_C2H2_sf"/>
</dbReference>
<keyword evidence="7" id="KW-0539">Nucleus</keyword>
<dbReference type="GO" id="GO:0008270">
    <property type="term" value="F:zinc ion binding"/>
    <property type="evidence" value="ECO:0007669"/>
    <property type="project" value="UniProtKB-KW"/>
</dbReference>
<evidence type="ECO:0000256" key="8">
    <source>
        <dbReference type="PROSITE-ProRule" id="PRU00042"/>
    </source>
</evidence>
<dbReference type="FunFam" id="3.30.160.60:FF:000446">
    <property type="entry name" value="Zinc finger protein"/>
    <property type="match status" value="2"/>
</dbReference>
<sequence length="510" mass="58890">MVISERDYQHSAKLTVGERMKKTKTEKPQTKCQLTRKRSLSKTKPISAQKTDESVNEISADADNRLKVKNVVEKQRRKYQCEVCQKEFGYSNDLRKHLRIHLDERPFSCTQCNKTFRQAGCLKNHIACQHGTDISYTCDYCTKSFPIKERLRLHLRIHSGFKPYHCLICLKKFARGGQVTQHMVSHANSKKIGCTKCPATFTNAANLRSHLKAHYGIKDCCCEICGKTFLRIDALKKHINSYHKNVKSFTCGICKRSFKGHLTQHLQTHEQHKIYSCSICNATFAQNSQLKVHTRVHSGERPFHCMVCMKSFGHSSVLRLHVRKHTGEKPFSCPICIEVTFSQLPHLKTHMRTIHKKLESYLCRTCNTFFRTKIQLQQHNDLTHPTVENEDPENSYDSHGQFLDTTTSARALTRIRLLIAVLLKKISTPQRLKQLGFEKRLIDNVLISALKTSGQPYCDEDRTESEKLRTNVSHFLKWTVPEKLMNDYERQRKSVDEVLEELTTKNGAAV</sequence>
<dbReference type="PANTHER" id="PTHR24404">
    <property type="entry name" value="ZINC FINGER PROTEIN"/>
    <property type="match status" value="1"/>
</dbReference>
<proteinExistence type="predicted"/>
<accession>A0A9Q0NB98</accession>
<dbReference type="GO" id="GO:0005634">
    <property type="term" value="C:nucleus"/>
    <property type="evidence" value="ECO:0007669"/>
    <property type="project" value="UniProtKB-SubCell"/>
</dbReference>
<dbReference type="Pfam" id="PF00096">
    <property type="entry name" value="zf-C2H2"/>
    <property type="match status" value="5"/>
</dbReference>
<feature type="domain" description="C2H2-type" evidence="10">
    <location>
        <begin position="79"/>
        <end position="106"/>
    </location>
</feature>
<dbReference type="InterPro" id="IPR050589">
    <property type="entry name" value="Ikaros_C2H2-ZF"/>
</dbReference>
<dbReference type="SUPFAM" id="SSF57667">
    <property type="entry name" value="beta-beta-alpha zinc fingers"/>
    <property type="match status" value="5"/>
</dbReference>
<feature type="compositionally biased region" description="Basic and acidic residues" evidence="9">
    <location>
        <begin position="19"/>
        <end position="29"/>
    </location>
</feature>
<gene>
    <name evidence="11" type="primary">ZNF471</name>
    <name evidence="11" type="ORF">Bhyg_02376</name>
</gene>
<reference evidence="11" key="1">
    <citation type="submission" date="2022-07" db="EMBL/GenBank/DDBJ databases">
        <authorList>
            <person name="Trinca V."/>
            <person name="Uliana J.V.C."/>
            <person name="Torres T.T."/>
            <person name="Ward R.J."/>
            <person name="Monesi N."/>
        </authorList>
    </citation>
    <scope>NUCLEOTIDE SEQUENCE</scope>
    <source>
        <strain evidence="11">HSMRA1968</strain>
        <tissue evidence="11">Whole embryos</tissue>
    </source>
</reference>
<dbReference type="PANTHER" id="PTHR24404:SF114">
    <property type="entry name" value="KLUMPFUSS, ISOFORM B-RELATED"/>
    <property type="match status" value="1"/>
</dbReference>
<dbReference type="AlphaFoldDB" id="A0A9Q0NB98"/>
<evidence type="ECO:0000256" key="2">
    <source>
        <dbReference type="ARBA" id="ARBA00022723"/>
    </source>
</evidence>
<keyword evidence="12" id="KW-1185">Reference proteome</keyword>
<evidence type="ECO:0000256" key="6">
    <source>
        <dbReference type="ARBA" id="ARBA00023125"/>
    </source>
</evidence>
<evidence type="ECO:0000259" key="10">
    <source>
        <dbReference type="PROSITE" id="PS50157"/>
    </source>
</evidence>
<dbReference type="FunFam" id="3.30.160.60:FF:000145">
    <property type="entry name" value="Zinc finger protein 574"/>
    <property type="match status" value="1"/>
</dbReference>
<evidence type="ECO:0000256" key="4">
    <source>
        <dbReference type="ARBA" id="ARBA00022771"/>
    </source>
</evidence>
<feature type="domain" description="C2H2-type" evidence="10">
    <location>
        <begin position="192"/>
        <end position="219"/>
    </location>
</feature>
<dbReference type="OrthoDB" id="3156061at2759"/>
<dbReference type="FunFam" id="3.30.160.60:FF:000065">
    <property type="entry name" value="B-cell CLL/lymphoma 6, member B"/>
    <property type="match status" value="2"/>
</dbReference>